<sequence>MYVPGAYFGLVKVGPDGGNATQLVGPEQANTTRFADGLDVDPDPGIVYLTVASTHFQLKDFQTLLNSGDNSITMEHFMVGSLLANYATIFYP</sequence>
<dbReference type="GO" id="GO:0016787">
    <property type="term" value="F:hydrolase activity"/>
    <property type="evidence" value="ECO:0007669"/>
    <property type="project" value="TreeGrafter"/>
</dbReference>
<comment type="caution">
    <text evidence="1">The sequence shown here is derived from an EMBL/GenBank/DDBJ whole genome shotgun (WGS) entry which is preliminary data.</text>
</comment>
<protein>
    <submittedName>
        <fullName evidence="1">Uncharacterized protein</fullName>
    </submittedName>
</protein>
<gene>
    <name evidence="1" type="ORF">KIW84_041512</name>
</gene>
<evidence type="ECO:0000313" key="2">
    <source>
        <dbReference type="Proteomes" id="UP001058974"/>
    </source>
</evidence>
<dbReference type="AlphaFoldDB" id="A0A9D4XA90"/>
<proteinExistence type="predicted"/>
<dbReference type="EMBL" id="JAMSHJ010000004">
    <property type="protein sequence ID" value="KAI5416477.1"/>
    <property type="molecule type" value="Genomic_DNA"/>
</dbReference>
<dbReference type="Gene3D" id="2.120.10.30">
    <property type="entry name" value="TolB, C-terminal domain"/>
    <property type="match status" value="1"/>
</dbReference>
<organism evidence="1 2">
    <name type="scientific">Pisum sativum</name>
    <name type="common">Garden pea</name>
    <name type="synonym">Lathyrus oleraceus</name>
    <dbReference type="NCBI Taxonomy" id="3888"/>
    <lineage>
        <taxon>Eukaryota</taxon>
        <taxon>Viridiplantae</taxon>
        <taxon>Streptophyta</taxon>
        <taxon>Embryophyta</taxon>
        <taxon>Tracheophyta</taxon>
        <taxon>Spermatophyta</taxon>
        <taxon>Magnoliopsida</taxon>
        <taxon>eudicotyledons</taxon>
        <taxon>Gunneridae</taxon>
        <taxon>Pentapetalae</taxon>
        <taxon>rosids</taxon>
        <taxon>fabids</taxon>
        <taxon>Fabales</taxon>
        <taxon>Fabaceae</taxon>
        <taxon>Papilionoideae</taxon>
        <taxon>50 kb inversion clade</taxon>
        <taxon>NPAAA clade</taxon>
        <taxon>Hologalegina</taxon>
        <taxon>IRL clade</taxon>
        <taxon>Fabeae</taxon>
        <taxon>Lathyrus</taxon>
    </lineage>
</organism>
<evidence type="ECO:0000313" key="1">
    <source>
        <dbReference type="EMBL" id="KAI5416477.1"/>
    </source>
</evidence>
<dbReference type="Proteomes" id="UP001058974">
    <property type="component" value="Chromosome 4"/>
</dbReference>
<dbReference type="PANTHER" id="PTHR10426:SF109">
    <property type="entry name" value="STRICTOSIDINE SYNTHASE TRANSCRIPTION FACTOR WD40-LIKE FAMILY-RELATED"/>
    <property type="match status" value="1"/>
</dbReference>
<name>A0A9D4XA90_PEA</name>
<dbReference type="GO" id="GO:0012505">
    <property type="term" value="C:endomembrane system"/>
    <property type="evidence" value="ECO:0007669"/>
    <property type="project" value="TreeGrafter"/>
</dbReference>
<dbReference type="PANTHER" id="PTHR10426">
    <property type="entry name" value="STRICTOSIDINE SYNTHASE-RELATED"/>
    <property type="match status" value="1"/>
</dbReference>
<dbReference type="InterPro" id="IPR011042">
    <property type="entry name" value="6-blade_b-propeller_TolB-like"/>
</dbReference>
<dbReference type="Gramene" id="Psat04G0151200-T1">
    <property type="protein sequence ID" value="KAI5416477.1"/>
    <property type="gene ID" value="KIW84_041512"/>
</dbReference>
<keyword evidence="2" id="KW-1185">Reference proteome</keyword>
<accession>A0A9D4XA90</accession>
<reference evidence="1 2" key="1">
    <citation type="journal article" date="2022" name="Nat. Genet.">
        <title>Improved pea reference genome and pan-genome highlight genomic features and evolutionary characteristics.</title>
        <authorList>
            <person name="Yang T."/>
            <person name="Liu R."/>
            <person name="Luo Y."/>
            <person name="Hu S."/>
            <person name="Wang D."/>
            <person name="Wang C."/>
            <person name="Pandey M.K."/>
            <person name="Ge S."/>
            <person name="Xu Q."/>
            <person name="Li N."/>
            <person name="Li G."/>
            <person name="Huang Y."/>
            <person name="Saxena R.K."/>
            <person name="Ji Y."/>
            <person name="Li M."/>
            <person name="Yan X."/>
            <person name="He Y."/>
            <person name="Liu Y."/>
            <person name="Wang X."/>
            <person name="Xiang C."/>
            <person name="Varshney R.K."/>
            <person name="Ding H."/>
            <person name="Gao S."/>
            <person name="Zong X."/>
        </authorList>
    </citation>
    <scope>NUCLEOTIDE SEQUENCE [LARGE SCALE GENOMIC DNA]</scope>
    <source>
        <strain evidence="1 2">cv. Zhongwan 6</strain>
    </source>
</reference>